<keyword evidence="4 7" id="KW-0133">Cell shape</keyword>
<protein>
    <submittedName>
        <fullName evidence="10">L,D-transpeptidase-like protein</fullName>
    </submittedName>
</protein>
<dbReference type="InterPro" id="IPR038063">
    <property type="entry name" value="Transpep_catalytic_dom"/>
</dbReference>
<dbReference type="SUPFAM" id="SSF141523">
    <property type="entry name" value="L,D-transpeptidase catalytic domain-like"/>
    <property type="match status" value="1"/>
</dbReference>
<name>A0A4R6UT66_9GAMM</name>
<dbReference type="GO" id="GO:0071555">
    <property type="term" value="P:cell wall organization"/>
    <property type="evidence" value="ECO:0007669"/>
    <property type="project" value="UniProtKB-UniRule"/>
</dbReference>
<dbReference type="AlphaFoldDB" id="A0A4R6UT66"/>
<evidence type="ECO:0000259" key="9">
    <source>
        <dbReference type="PROSITE" id="PS52029"/>
    </source>
</evidence>
<dbReference type="GO" id="GO:0016740">
    <property type="term" value="F:transferase activity"/>
    <property type="evidence" value="ECO:0007669"/>
    <property type="project" value="UniProtKB-KW"/>
</dbReference>
<dbReference type="GO" id="GO:0008360">
    <property type="term" value="P:regulation of cell shape"/>
    <property type="evidence" value="ECO:0007669"/>
    <property type="project" value="UniProtKB-UniRule"/>
</dbReference>
<comment type="pathway">
    <text evidence="1 7">Cell wall biogenesis; peptidoglycan biosynthesis.</text>
</comment>
<dbReference type="PROSITE" id="PS52029">
    <property type="entry name" value="LD_TPASE"/>
    <property type="match status" value="1"/>
</dbReference>
<feature type="active site" description="Proton donor/acceptor" evidence="7">
    <location>
        <position position="117"/>
    </location>
</feature>
<gene>
    <name evidence="10" type="ORF">EV696_1021</name>
</gene>
<keyword evidence="11" id="KW-1185">Reference proteome</keyword>
<dbReference type="GO" id="GO:0004180">
    <property type="term" value="F:carboxypeptidase activity"/>
    <property type="evidence" value="ECO:0007669"/>
    <property type="project" value="UniProtKB-ARBA"/>
</dbReference>
<sequence length="164" mass="18562">MQIFRCMLIWVCLLISSAPFADDPMISKVLVLKSERKMQLLAGESVAREYRISLGDNPIGHKQQQGDERTPEGHYLIDFRNPQSRYHRSLHITYPNAVDKQNAKTRGVSPGGDIFIHGLPNGMGWMESAFVGRDWTDGCIAVTNAEIEEIWRLVKNGTPIEIRP</sequence>
<evidence type="ECO:0000313" key="10">
    <source>
        <dbReference type="EMBL" id="TDQ50322.1"/>
    </source>
</evidence>
<dbReference type="EMBL" id="SNYM01000002">
    <property type="protein sequence ID" value="TDQ50322.1"/>
    <property type="molecule type" value="Genomic_DNA"/>
</dbReference>
<evidence type="ECO:0000256" key="4">
    <source>
        <dbReference type="ARBA" id="ARBA00022960"/>
    </source>
</evidence>
<dbReference type="CDD" id="cd16913">
    <property type="entry name" value="YkuD_like"/>
    <property type="match status" value="1"/>
</dbReference>
<feature type="active site" description="Nucleophile" evidence="7">
    <location>
        <position position="139"/>
    </location>
</feature>
<comment type="caution">
    <text evidence="10">The sequence shown here is derived from an EMBL/GenBank/DDBJ whole genome shotgun (WGS) entry which is preliminary data.</text>
</comment>
<dbReference type="UniPathway" id="UPA00219"/>
<dbReference type="PANTHER" id="PTHR36699:SF1">
    <property type="entry name" value="L,D-TRANSPEPTIDASE YAFK-RELATED"/>
    <property type="match status" value="1"/>
</dbReference>
<dbReference type="GO" id="GO:0009252">
    <property type="term" value="P:peptidoglycan biosynthetic process"/>
    <property type="evidence" value="ECO:0007669"/>
    <property type="project" value="UniProtKB-UniPathway"/>
</dbReference>
<feature type="chain" id="PRO_5020804146" evidence="8">
    <location>
        <begin position="22"/>
        <end position="164"/>
    </location>
</feature>
<keyword evidence="8" id="KW-0732">Signal</keyword>
<proteinExistence type="inferred from homology"/>
<dbReference type="PANTHER" id="PTHR36699">
    <property type="entry name" value="LD-TRANSPEPTIDASE"/>
    <property type="match status" value="1"/>
</dbReference>
<organism evidence="10 11">
    <name type="scientific">Permianibacter aggregans</name>
    <dbReference type="NCBI Taxonomy" id="1510150"/>
    <lineage>
        <taxon>Bacteria</taxon>
        <taxon>Pseudomonadati</taxon>
        <taxon>Pseudomonadota</taxon>
        <taxon>Gammaproteobacteria</taxon>
        <taxon>Pseudomonadales</taxon>
        <taxon>Pseudomonadaceae</taxon>
        <taxon>Permianibacter</taxon>
    </lineage>
</organism>
<dbReference type="Proteomes" id="UP000295375">
    <property type="component" value="Unassembled WGS sequence"/>
</dbReference>
<dbReference type="Gene3D" id="2.40.440.10">
    <property type="entry name" value="L,D-transpeptidase catalytic domain-like"/>
    <property type="match status" value="1"/>
</dbReference>
<evidence type="ECO:0000256" key="3">
    <source>
        <dbReference type="ARBA" id="ARBA00022679"/>
    </source>
</evidence>
<keyword evidence="5 7" id="KW-0573">Peptidoglycan synthesis</keyword>
<dbReference type="Pfam" id="PF03734">
    <property type="entry name" value="YkuD"/>
    <property type="match status" value="1"/>
</dbReference>
<feature type="signal peptide" evidence="8">
    <location>
        <begin position="1"/>
        <end position="21"/>
    </location>
</feature>
<evidence type="ECO:0000256" key="5">
    <source>
        <dbReference type="ARBA" id="ARBA00022984"/>
    </source>
</evidence>
<keyword evidence="3" id="KW-0808">Transferase</keyword>
<evidence type="ECO:0000313" key="11">
    <source>
        <dbReference type="Proteomes" id="UP000295375"/>
    </source>
</evidence>
<evidence type="ECO:0000256" key="2">
    <source>
        <dbReference type="ARBA" id="ARBA00005992"/>
    </source>
</evidence>
<accession>A0A4R6UT66</accession>
<keyword evidence="6 7" id="KW-0961">Cell wall biogenesis/degradation</keyword>
<evidence type="ECO:0000256" key="8">
    <source>
        <dbReference type="SAM" id="SignalP"/>
    </source>
</evidence>
<feature type="domain" description="L,D-TPase catalytic" evidence="9">
    <location>
        <begin position="27"/>
        <end position="163"/>
    </location>
</feature>
<evidence type="ECO:0000256" key="6">
    <source>
        <dbReference type="ARBA" id="ARBA00023316"/>
    </source>
</evidence>
<dbReference type="InterPro" id="IPR005490">
    <property type="entry name" value="LD_TPept_cat_dom"/>
</dbReference>
<reference evidence="10 11" key="1">
    <citation type="submission" date="2019-03" db="EMBL/GenBank/DDBJ databases">
        <title>Genomic Encyclopedia of Type Strains, Phase IV (KMG-IV): sequencing the most valuable type-strain genomes for metagenomic binning, comparative biology and taxonomic classification.</title>
        <authorList>
            <person name="Goeker M."/>
        </authorList>
    </citation>
    <scope>NUCLEOTIDE SEQUENCE [LARGE SCALE GENOMIC DNA]</scope>
    <source>
        <strain evidence="10 11">DSM 103792</strain>
    </source>
</reference>
<evidence type="ECO:0000256" key="7">
    <source>
        <dbReference type="PROSITE-ProRule" id="PRU01373"/>
    </source>
</evidence>
<evidence type="ECO:0000256" key="1">
    <source>
        <dbReference type="ARBA" id="ARBA00004752"/>
    </source>
</evidence>
<comment type="similarity">
    <text evidence="2">Belongs to the YkuD family.</text>
</comment>